<dbReference type="Proteomes" id="UP001524501">
    <property type="component" value="Unassembled WGS sequence"/>
</dbReference>
<dbReference type="EMBL" id="JANFQF010000002">
    <property type="protein sequence ID" value="MCQ4118155.1"/>
    <property type="molecule type" value="Genomic_DNA"/>
</dbReference>
<keyword evidence="2" id="KW-1185">Reference proteome</keyword>
<evidence type="ECO:0000313" key="2">
    <source>
        <dbReference type="Proteomes" id="UP001524501"/>
    </source>
</evidence>
<name>A0ABT1Q8U2_9NOCA</name>
<proteinExistence type="predicted"/>
<dbReference type="Pfam" id="PF04978">
    <property type="entry name" value="MST"/>
    <property type="match status" value="1"/>
</dbReference>
<dbReference type="InterPro" id="IPR007061">
    <property type="entry name" value="MST-like"/>
</dbReference>
<organism evidence="1 2">
    <name type="scientific">Rhodococcus tibetensis</name>
    <dbReference type="NCBI Taxonomy" id="2965064"/>
    <lineage>
        <taxon>Bacteria</taxon>
        <taxon>Bacillati</taxon>
        <taxon>Actinomycetota</taxon>
        <taxon>Actinomycetes</taxon>
        <taxon>Mycobacteriales</taxon>
        <taxon>Nocardiaceae</taxon>
        <taxon>Rhodococcus</taxon>
    </lineage>
</organism>
<evidence type="ECO:0000313" key="1">
    <source>
        <dbReference type="EMBL" id="MCQ4118155.1"/>
    </source>
</evidence>
<protein>
    <submittedName>
        <fullName evidence="1">DinB family protein</fullName>
    </submittedName>
</protein>
<comment type="caution">
    <text evidence="1">The sequence shown here is derived from an EMBL/GenBank/DDBJ whole genome shotgun (WGS) entry which is preliminary data.</text>
</comment>
<accession>A0ABT1Q8U2</accession>
<reference evidence="1 2" key="1">
    <citation type="submission" date="2022-07" db="EMBL/GenBank/DDBJ databases">
        <title>Degradation activity of malathion, p-nitrophenol and potential low-temperature adaptation strategy of Rhodococcus sp. FXJ9.536.</title>
        <authorList>
            <person name="Huang J."/>
            <person name="Huang Y."/>
        </authorList>
    </citation>
    <scope>NUCLEOTIDE SEQUENCE [LARGE SCALE GENOMIC DNA]</scope>
    <source>
        <strain evidence="1 2">FXJ9.536</strain>
    </source>
</reference>
<sequence>MHVVAETHRHAGHADIVRELVDGSGNDAVDTHAQVRI</sequence>
<gene>
    <name evidence="1" type="ORF">NOF53_03005</name>
</gene>